<reference evidence="2" key="2">
    <citation type="journal article" date="2015" name="Data Brief">
        <title>Shoot transcriptome of the giant reed, Arundo donax.</title>
        <authorList>
            <person name="Barrero R.A."/>
            <person name="Guerrero F.D."/>
            <person name="Moolhuijzen P."/>
            <person name="Goolsby J.A."/>
            <person name="Tidwell J."/>
            <person name="Bellgard S.E."/>
            <person name="Bellgard M.I."/>
        </authorList>
    </citation>
    <scope>NUCLEOTIDE SEQUENCE</scope>
    <source>
        <tissue evidence="2">Shoot tissue taken approximately 20 cm above the soil surface</tissue>
    </source>
</reference>
<evidence type="ECO:0000256" key="1">
    <source>
        <dbReference type="SAM" id="Phobius"/>
    </source>
</evidence>
<keyword evidence="1" id="KW-0472">Membrane</keyword>
<keyword evidence="1" id="KW-1133">Transmembrane helix</keyword>
<organism evidence="2">
    <name type="scientific">Arundo donax</name>
    <name type="common">Giant reed</name>
    <name type="synonym">Donax arundinaceus</name>
    <dbReference type="NCBI Taxonomy" id="35708"/>
    <lineage>
        <taxon>Eukaryota</taxon>
        <taxon>Viridiplantae</taxon>
        <taxon>Streptophyta</taxon>
        <taxon>Embryophyta</taxon>
        <taxon>Tracheophyta</taxon>
        <taxon>Spermatophyta</taxon>
        <taxon>Magnoliopsida</taxon>
        <taxon>Liliopsida</taxon>
        <taxon>Poales</taxon>
        <taxon>Poaceae</taxon>
        <taxon>PACMAD clade</taxon>
        <taxon>Arundinoideae</taxon>
        <taxon>Arundineae</taxon>
        <taxon>Arundo</taxon>
    </lineage>
</organism>
<dbReference type="EMBL" id="GBRH01207802">
    <property type="protein sequence ID" value="JAD90093.1"/>
    <property type="molecule type" value="Transcribed_RNA"/>
</dbReference>
<reference evidence="2" key="1">
    <citation type="submission" date="2014-09" db="EMBL/GenBank/DDBJ databases">
        <authorList>
            <person name="Magalhaes I.L.F."/>
            <person name="Oliveira U."/>
            <person name="Santos F.R."/>
            <person name="Vidigal T.H.D.A."/>
            <person name="Brescovit A.D."/>
            <person name="Santos A.J."/>
        </authorList>
    </citation>
    <scope>NUCLEOTIDE SEQUENCE</scope>
    <source>
        <tissue evidence="2">Shoot tissue taken approximately 20 cm above the soil surface</tissue>
    </source>
</reference>
<sequence length="231" mass="25523">MKMYVYYHTKIATATCYTLQLSDLCTQPRLNAAPHRSYGNSLSSSFTLNGSRWQPEQYKFHILKYDISRFRTHRTVSNNGQVKRTSLSLLVSACSFTGFVASSTALSSYSFVLLTIISSPSPVARQREPATLVAIFSSGSMIMGKPAHRMSVPVVCALRRGVSRNKLANSLHRICSCFMATSVNMTWSGRTPLAAACAFTLISPAAGNLKSHKVLFGTRLRILHLKIVHQN</sequence>
<feature type="transmembrane region" description="Helical" evidence="1">
    <location>
        <begin position="89"/>
        <end position="117"/>
    </location>
</feature>
<accession>A0A0A9DTV8</accession>
<dbReference type="AlphaFoldDB" id="A0A0A9DTV8"/>
<proteinExistence type="predicted"/>
<evidence type="ECO:0000313" key="2">
    <source>
        <dbReference type="EMBL" id="JAD90093.1"/>
    </source>
</evidence>
<protein>
    <submittedName>
        <fullName evidence="2">Uncharacterized protein</fullName>
    </submittedName>
</protein>
<name>A0A0A9DTV8_ARUDO</name>
<keyword evidence="1" id="KW-0812">Transmembrane</keyword>